<dbReference type="AlphaFoldDB" id="A0A1K2F8S1"/>
<reference evidence="1 2" key="1">
    <citation type="submission" date="2016-11" db="EMBL/GenBank/DDBJ databases">
        <authorList>
            <person name="Jaros S."/>
            <person name="Januszkiewicz K."/>
            <person name="Wedrychowicz H."/>
        </authorList>
    </citation>
    <scope>NUCLEOTIDE SEQUENCE [LARGE SCALE GENOMIC DNA]</scope>
    <source>
        <strain evidence="1 2">OK807</strain>
    </source>
</reference>
<evidence type="ECO:0000313" key="1">
    <source>
        <dbReference type="EMBL" id="SFY44123.1"/>
    </source>
</evidence>
<dbReference type="EMBL" id="FPJO01000042">
    <property type="protein sequence ID" value="SFY44123.1"/>
    <property type="molecule type" value="Genomic_DNA"/>
</dbReference>
<protein>
    <submittedName>
        <fullName evidence="1">Uncharacterized protein</fullName>
    </submittedName>
</protein>
<dbReference type="STRING" id="1893.SAMN02787144_104245"/>
<accession>A0A1K2F8S1</accession>
<sequence length="145" mass="15688">MKLISALAAAAVGAVLVAGPVPDASAQRHWNKKTKCEETDPEGRVIPTRYGNGDLGWNHFSGKHNIRKCRVVDAALAGKVDKKSGGRLEYYGVARNGTRFVNIVVIVQYARRTADGEYDAGNGKKIGVITAYCKGVTKCPNWINE</sequence>
<organism evidence="1 2">
    <name type="scientific">Streptomyces atratus</name>
    <dbReference type="NCBI Taxonomy" id="1893"/>
    <lineage>
        <taxon>Bacteria</taxon>
        <taxon>Bacillati</taxon>
        <taxon>Actinomycetota</taxon>
        <taxon>Actinomycetes</taxon>
        <taxon>Kitasatosporales</taxon>
        <taxon>Streptomycetaceae</taxon>
        <taxon>Streptomyces</taxon>
    </lineage>
</organism>
<dbReference type="Proteomes" id="UP000181909">
    <property type="component" value="Unassembled WGS sequence"/>
</dbReference>
<gene>
    <name evidence="1" type="ORF">SAMN02787144_104245</name>
</gene>
<dbReference type="RefSeq" id="WP_256260378.1">
    <property type="nucleotide sequence ID" value="NZ_FPJO01000042.1"/>
</dbReference>
<evidence type="ECO:0000313" key="2">
    <source>
        <dbReference type="Proteomes" id="UP000181909"/>
    </source>
</evidence>
<proteinExistence type="predicted"/>
<name>A0A1K2F8S1_STRAR</name>